<dbReference type="GO" id="GO:0006885">
    <property type="term" value="P:regulation of pH"/>
    <property type="evidence" value="ECO:0007669"/>
    <property type="project" value="InterPro"/>
</dbReference>
<dbReference type="PANTHER" id="PTHR30341">
    <property type="entry name" value="SODIUM ION/PROTON ANTIPORTER NHAA-RELATED"/>
    <property type="match status" value="1"/>
</dbReference>
<feature type="transmembrane region" description="Helical" evidence="6">
    <location>
        <begin position="260"/>
        <end position="279"/>
    </location>
</feature>
<feature type="transmembrane region" description="Helical" evidence="6">
    <location>
        <begin position="319"/>
        <end position="340"/>
    </location>
</feature>
<reference evidence="7" key="1">
    <citation type="submission" date="2020-05" db="EMBL/GenBank/DDBJ databases">
        <authorList>
            <person name="Chiriac C."/>
            <person name="Salcher M."/>
            <person name="Ghai R."/>
            <person name="Kavagutti S V."/>
        </authorList>
    </citation>
    <scope>NUCLEOTIDE SEQUENCE</scope>
</reference>
<keyword evidence="2" id="KW-1003">Cell membrane</keyword>
<evidence type="ECO:0000256" key="2">
    <source>
        <dbReference type="ARBA" id="ARBA00022475"/>
    </source>
</evidence>
<evidence type="ECO:0000256" key="6">
    <source>
        <dbReference type="SAM" id="Phobius"/>
    </source>
</evidence>
<dbReference type="GO" id="GO:0005886">
    <property type="term" value="C:plasma membrane"/>
    <property type="evidence" value="ECO:0007669"/>
    <property type="project" value="UniProtKB-SubCell"/>
</dbReference>
<dbReference type="Gene3D" id="1.20.1530.10">
    <property type="entry name" value="Na+/H+ antiporter like domain"/>
    <property type="match status" value="1"/>
</dbReference>
<sequence length="397" mass="41014">MTTSPTRRTSHTRRPRALGALADFLRNESAGGIVLVAVVVVALLWANSPADSSYIDFTHGHGWAELHTWVNEGLMTIFFLVVGLEIKRELVLGELREPRSAALPAIAAIGGMVVPALVYFALTAGTPTAHGWGIPMATDIAMAVGITALLGSRVPAPLKLFLLALAIVDDLGAIVVIAIFYSDSVAPGALLGGFVLVGALIALRLAKVHTLWPYVALSMGIWWALFEAGVHPTLAGVCLAFVLPAARLERAEQALHPISSFLIVPAFALVNAGVSLGVGPTRTSWAVVAGLVLGKPLGVIGACALAVRMRLATRPPGTTWRQLVGVASLAGIGFTVSIFVSQLAFAGGTSGPAINLDTDAAKLGVLVGSVLAACIGAALLVTSTTKDDQPTIDAQVV</sequence>
<proteinExistence type="inferred from homology"/>
<dbReference type="NCBIfam" id="TIGR00773">
    <property type="entry name" value="NhaA"/>
    <property type="match status" value="1"/>
</dbReference>
<dbReference type="GO" id="GO:0015385">
    <property type="term" value="F:sodium:proton antiporter activity"/>
    <property type="evidence" value="ECO:0007669"/>
    <property type="project" value="TreeGrafter"/>
</dbReference>
<keyword evidence="3 6" id="KW-0812">Transmembrane</keyword>
<feature type="transmembrane region" description="Helical" evidence="6">
    <location>
        <begin position="285"/>
        <end position="307"/>
    </location>
</feature>
<dbReference type="Pfam" id="PF06965">
    <property type="entry name" value="Na_H_antiport_1"/>
    <property type="match status" value="1"/>
</dbReference>
<dbReference type="InterPro" id="IPR004670">
    <property type="entry name" value="NhaA"/>
</dbReference>
<name>A0A6J6YRI4_9ZZZZ</name>
<dbReference type="AlphaFoldDB" id="A0A6J6YRI4"/>
<feature type="transmembrane region" description="Helical" evidence="6">
    <location>
        <begin position="160"/>
        <end position="180"/>
    </location>
</feature>
<feature type="transmembrane region" description="Helical" evidence="6">
    <location>
        <begin position="105"/>
        <end position="126"/>
    </location>
</feature>
<organism evidence="7">
    <name type="scientific">freshwater metagenome</name>
    <dbReference type="NCBI Taxonomy" id="449393"/>
    <lineage>
        <taxon>unclassified sequences</taxon>
        <taxon>metagenomes</taxon>
        <taxon>ecological metagenomes</taxon>
    </lineage>
</organism>
<gene>
    <name evidence="7" type="ORF">UFOPK3139_00034</name>
</gene>
<keyword evidence="5 6" id="KW-0472">Membrane</keyword>
<accession>A0A6J6YRI4</accession>
<dbReference type="InterPro" id="IPR023171">
    <property type="entry name" value="Na/H_antiporter_dom_sf"/>
</dbReference>
<evidence type="ECO:0000256" key="5">
    <source>
        <dbReference type="ARBA" id="ARBA00023136"/>
    </source>
</evidence>
<feature type="transmembrane region" description="Helical" evidence="6">
    <location>
        <begin position="232"/>
        <end position="248"/>
    </location>
</feature>
<feature type="transmembrane region" description="Helical" evidence="6">
    <location>
        <begin position="360"/>
        <end position="381"/>
    </location>
</feature>
<comment type="subcellular location">
    <subcellularLocation>
        <location evidence="1">Cell inner membrane</location>
        <topology evidence="1">Multi-pass membrane protein</topology>
    </subcellularLocation>
</comment>
<evidence type="ECO:0000256" key="4">
    <source>
        <dbReference type="ARBA" id="ARBA00022989"/>
    </source>
</evidence>
<feature type="transmembrane region" description="Helical" evidence="6">
    <location>
        <begin position="24"/>
        <end position="46"/>
    </location>
</feature>
<dbReference type="HAMAP" id="MF_01844">
    <property type="entry name" value="NhaA"/>
    <property type="match status" value="1"/>
</dbReference>
<feature type="transmembrane region" description="Helical" evidence="6">
    <location>
        <begin position="132"/>
        <end position="151"/>
    </location>
</feature>
<evidence type="ECO:0000256" key="1">
    <source>
        <dbReference type="ARBA" id="ARBA00004429"/>
    </source>
</evidence>
<feature type="transmembrane region" description="Helical" evidence="6">
    <location>
        <begin position="186"/>
        <end position="203"/>
    </location>
</feature>
<dbReference type="PANTHER" id="PTHR30341:SF0">
    <property type="entry name" value="NA(+)_H(+) ANTIPORTER NHAA"/>
    <property type="match status" value="1"/>
</dbReference>
<dbReference type="EMBL" id="CAFABA010000001">
    <property type="protein sequence ID" value="CAB4811769.1"/>
    <property type="molecule type" value="Genomic_DNA"/>
</dbReference>
<keyword evidence="4 6" id="KW-1133">Transmembrane helix</keyword>
<evidence type="ECO:0000313" key="7">
    <source>
        <dbReference type="EMBL" id="CAB4811769.1"/>
    </source>
</evidence>
<evidence type="ECO:0000256" key="3">
    <source>
        <dbReference type="ARBA" id="ARBA00022692"/>
    </source>
</evidence>
<protein>
    <submittedName>
        <fullName evidence="7">Unannotated protein</fullName>
    </submittedName>
</protein>